<evidence type="ECO:0000256" key="2">
    <source>
        <dbReference type="SAM" id="Phobius"/>
    </source>
</evidence>
<evidence type="ECO:0000313" key="3">
    <source>
        <dbReference type="EMBL" id="PWG66491.1"/>
    </source>
</evidence>
<keyword evidence="2" id="KW-0812">Transmembrane</keyword>
<proteinExistence type="predicted"/>
<accession>A0A2U2NBG4</accession>
<feature type="coiled-coil region" evidence="1">
    <location>
        <begin position="65"/>
        <end position="99"/>
    </location>
</feature>
<dbReference type="AlphaFoldDB" id="A0A2U2NBG4"/>
<keyword evidence="2" id="KW-0472">Membrane</keyword>
<name>A0A2U2NBG4_9BIFI</name>
<feature type="transmembrane region" description="Helical" evidence="2">
    <location>
        <begin position="20"/>
        <end position="39"/>
    </location>
</feature>
<keyword evidence="1" id="KW-0175">Coiled coil</keyword>
<keyword evidence="2" id="KW-1133">Transmembrane helix</keyword>
<comment type="caution">
    <text evidence="3">The sequence shown here is derived from an EMBL/GenBank/DDBJ whole genome shotgun (WGS) entry which is preliminary data.</text>
</comment>
<organism evidence="3 4">
    <name type="scientific">Bifidobacterium callitrichidarum</name>
    <dbReference type="NCBI Taxonomy" id="2052941"/>
    <lineage>
        <taxon>Bacteria</taxon>
        <taxon>Bacillati</taxon>
        <taxon>Actinomycetota</taxon>
        <taxon>Actinomycetes</taxon>
        <taxon>Bifidobacteriales</taxon>
        <taxon>Bifidobacteriaceae</taxon>
        <taxon>Bifidobacterium</taxon>
    </lineage>
</organism>
<dbReference type="EMBL" id="QFFM01000005">
    <property type="protein sequence ID" value="PWG66491.1"/>
    <property type="molecule type" value="Genomic_DNA"/>
</dbReference>
<keyword evidence="4" id="KW-1185">Reference proteome</keyword>
<gene>
    <name evidence="3" type="ORF">DF196_03690</name>
</gene>
<reference evidence="3 4" key="1">
    <citation type="journal article" date="2018" name="Int. J. Syst. Evol. Microbiol.">
        <title>Bifidobacterium callitrichidarum sp. nov. from the faeces of the emperor tamarin (Saguinus imperator).</title>
        <authorList>
            <person name="Modesto M."/>
            <person name="Michelini S."/>
            <person name="Sansosti M.C."/>
            <person name="De Filippo C."/>
            <person name="Cavalieri D."/>
            <person name="Qvirist L."/>
            <person name="Andlid T."/>
            <person name="Spiezio C."/>
            <person name="Sandri C."/>
            <person name="Pascarelli S."/>
            <person name="Sgorbati B."/>
            <person name="Mattarelli P."/>
        </authorList>
    </citation>
    <scope>NUCLEOTIDE SEQUENCE [LARGE SCALE GENOMIC DNA]</scope>
    <source>
        <strain evidence="3 4">TRI 5</strain>
    </source>
</reference>
<evidence type="ECO:0000313" key="4">
    <source>
        <dbReference type="Proteomes" id="UP000245876"/>
    </source>
</evidence>
<evidence type="ECO:0000256" key="1">
    <source>
        <dbReference type="SAM" id="Coils"/>
    </source>
</evidence>
<sequence>MDGGETSGKPGGRRKDIVRIAIAVIVAAVLVFAGAFAVGRFTENPTKDQAYLDVEAKAAKVEEQVASNRKKTEELTTQRDDLREQAAKAEKQIEDDKKAFSQYGGNTAVGAEPLTIESITLKPDTFYEEYGAQSGLTKYLYPQITVRNTSGHVIYDISLRMDIIGADGKVLKNGASAYVDYVVLYPGKTAVCEGMIQDEGFSGATLKPTGYYMSIPNTSGDGGSDKTTDSHEFGKDVKTVVIP</sequence>
<protein>
    <submittedName>
        <fullName evidence="3">Uncharacterized protein</fullName>
    </submittedName>
</protein>
<dbReference type="Proteomes" id="UP000245876">
    <property type="component" value="Unassembled WGS sequence"/>
</dbReference>